<evidence type="ECO:0000313" key="3">
    <source>
        <dbReference type="Proteomes" id="UP000005017"/>
    </source>
</evidence>
<keyword evidence="3" id="KW-1185">Reference proteome</keyword>
<dbReference type="EMBL" id="ADFR01000007">
    <property type="protein sequence ID" value="EFC05765.1"/>
    <property type="molecule type" value="Genomic_DNA"/>
</dbReference>
<evidence type="ECO:0000313" key="2">
    <source>
        <dbReference type="EMBL" id="EFC05765.1"/>
    </source>
</evidence>
<dbReference type="eggNOG" id="COG0770">
    <property type="taxonomic scope" value="Bacteria"/>
</dbReference>
<protein>
    <recommendedName>
        <fullName evidence="1">Phospholipase C/D domain-containing protein</fullName>
    </recommendedName>
</protein>
<proteinExistence type="predicted"/>
<evidence type="ECO:0000259" key="1">
    <source>
        <dbReference type="Pfam" id="PF00882"/>
    </source>
</evidence>
<comment type="caution">
    <text evidence="2">The sequence shown here is derived from an EMBL/GenBank/DDBJ whole genome shotgun (WGS) entry which is preliminary data.</text>
</comment>
<dbReference type="OrthoDB" id="9810528at2"/>
<dbReference type="InterPro" id="IPR029002">
    <property type="entry name" value="PLPC/GPLD1"/>
</dbReference>
<accession>D2MNZ6</accession>
<reference evidence="3" key="1">
    <citation type="submission" date="2009-12" db="EMBL/GenBank/DDBJ databases">
        <title>Sequence of Clostridiales genomosp. BVAB3 str. UPII9-5.</title>
        <authorList>
            <person name="Madupu R."/>
            <person name="Durkin A.S."/>
            <person name="Torralba M."/>
            <person name="Methe B."/>
            <person name="Sutton G.G."/>
            <person name="Strausberg R.L."/>
            <person name="Nelson K.E."/>
        </authorList>
    </citation>
    <scope>NUCLEOTIDE SEQUENCE [LARGE SCALE GENOMIC DNA]</scope>
    <source>
        <strain evidence="3">W1219</strain>
    </source>
</reference>
<gene>
    <name evidence="2" type="ORF">HMPREF9013_0690</name>
</gene>
<dbReference type="STRING" id="679192.HMPREF9013_0690"/>
<dbReference type="RefSeq" id="WP_006627097.1">
    <property type="nucleotide sequence ID" value="NZ_ADFR01000007.1"/>
</dbReference>
<dbReference type="Proteomes" id="UP000005017">
    <property type="component" value="Unassembled WGS sequence"/>
</dbReference>
<organism evidence="2 3">
    <name type="scientific">Bulleidia extructa W1219</name>
    <dbReference type="NCBI Taxonomy" id="679192"/>
    <lineage>
        <taxon>Bacteria</taxon>
        <taxon>Bacillati</taxon>
        <taxon>Bacillota</taxon>
        <taxon>Erysipelotrichia</taxon>
        <taxon>Erysipelotrichales</taxon>
        <taxon>Erysipelotrichaceae</taxon>
        <taxon>Bulleidia</taxon>
    </lineage>
</organism>
<name>D2MNZ6_9FIRM</name>
<dbReference type="AlphaFoldDB" id="D2MNZ6"/>
<feature type="domain" description="Phospholipase C/D" evidence="1">
    <location>
        <begin position="28"/>
        <end position="159"/>
    </location>
</feature>
<sequence length="281" mass="32474">MPAATTHDIFANAVYRLYSPSTRQEIPFNALYHLGAQGPDFLFFSSTSFGALNQLGHRLHNEKIQETLRFFLSYQQLEPHLKSYVAGFISHYVLDAFSHPFINAKAKEINHKNGHIEIESQIDTWSLAQQGFKIQDYQVHKKIHVNQLNKELVATMYRRLFQEVFHLEVKTTKIISCLSDFEIGLSLLKPNPTKQKWVQFIERFYHLNPFVSSMMLKQDSALDFLNLDHKIVETELGASRLSYPEVYGKACVVAASIMNEHLDPYLFCDFNGRPIEKDTND</sequence>
<dbReference type="Pfam" id="PF00882">
    <property type="entry name" value="Zn_dep_PLPC"/>
    <property type="match status" value="1"/>
</dbReference>